<evidence type="ECO:0000313" key="1">
    <source>
        <dbReference type="EMBL" id="OAL26628.1"/>
    </source>
</evidence>
<dbReference type="GeneID" id="34593363"/>
<evidence type="ECO:0000313" key="2">
    <source>
        <dbReference type="Proteomes" id="UP000185904"/>
    </source>
</evidence>
<dbReference type="OrthoDB" id="5396965at2759"/>
<gene>
    <name evidence="1" type="ORF">AYO20_09969</name>
</gene>
<name>A0A178C9H7_9EURO</name>
<reference evidence="1 2" key="1">
    <citation type="submission" date="2016-03" db="EMBL/GenBank/DDBJ databases">
        <title>The draft genome sequence of Fonsecaea nubica causative agent of cutaneous subcutaneous infection in human host.</title>
        <authorList>
            <person name="Costa F."/>
            <person name="Sybren D.H."/>
            <person name="Raittz R.T."/>
            <person name="Weiss V.A."/>
            <person name="Leao A.C."/>
            <person name="Gomes R."/>
            <person name="De Souza E.M."/>
            <person name="Pedrosa F.O."/>
            <person name="Steffens M.B."/>
            <person name="Bombassaro A."/>
            <person name="Tadra-Sfeir M.Z."/>
            <person name="Moreno L.F."/>
            <person name="Najafzadeh M.J."/>
            <person name="Felipe M.S."/>
            <person name="Teixeira M."/>
            <person name="Sun J."/>
            <person name="Xi L."/>
            <person name="Castro M.A."/>
            <person name="Vicente V.A."/>
        </authorList>
    </citation>
    <scope>NUCLEOTIDE SEQUENCE [LARGE SCALE GENOMIC DNA]</scope>
    <source>
        <strain evidence="1 2">CBS 269.64</strain>
    </source>
</reference>
<protein>
    <submittedName>
        <fullName evidence="1">Uncharacterized protein</fullName>
    </submittedName>
</protein>
<dbReference type="Proteomes" id="UP000185904">
    <property type="component" value="Unassembled WGS sequence"/>
</dbReference>
<dbReference type="AlphaFoldDB" id="A0A178C9H7"/>
<comment type="caution">
    <text evidence="1">The sequence shown here is derived from an EMBL/GenBank/DDBJ whole genome shotgun (WGS) entry which is preliminary data.</text>
</comment>
<dbReference type="RefSeq" id="XP_022495753.1">
    <property type="nucleotide sequence ID" value="XM_022648234.1"/>
</dbReference>
<sequence>MVHLKGGERRPLNVRSVNIDAFRSELLSKFPFLSEEEKENPPVPQTWEKLRAQKLRRYPSTCQTVHGEELLDDHGMEGYVFKVTADGRGPAEAVNAGVLAGKPVPRGPPPESYTERDMIQFLRSFSSDHDAWTLENEDQNNIQVRQILSEMDGSLGWIRLDRRDMNKIIHTWGLDVGYTMNGMGFQDNPFGIMKKLVAPDTPLDNGKMRQWMHLAHYMGYSLRVFERRNWIGSGILVDGGDVLTLPFQGTWQTATQAYKAFLLEQDCETDGD</sequence>
<organism evidence="1 2">
    <name type="scientific">Fonsecaea nubica</name>
    <dbReference type="NCBI Taxonomy" id="856822"/>
    <lineage>
        <taxon>Eukaryota</taxon>
        <taxon>Fungi</taxon>
        <taxon>Dikarya</taxon>
        <taxon>Ascomycota</taxon>
        <taxon>Pezizomycotina</taxon>
        <taxon>Eurotiomycetes</taxon>
        <taxon>Chaetothyriomycetidae</taxon>
        <taxon>Chaetothyriales</taxon>
        <taxon>Herpotrichiellaceae</taxon>
        <taxon>Fonsecaea</taxon>
    </lineage>
</organism>
<dbReference type="EMBL" id="LVCJ01000100">
    <property type="protein sequence ID" value="OAL26628.1"/>
    <property type="molecule type" value="Genomic_DNA"/>
</dbReference>
<proteinExistence type="predicted"/>
<keyword evidence="2" id="KW-1185">Reference proteome</keyword>
<accession>A0A178C9H7</accession>